<dbReference type="InterPro" id="IPR044974">
    <property type="entry name" value="Disease_R_plants"/>
</dbReference>
<dbReference type="Pfam" id="PF23598">
    <property type="entry name" value="LRR_14"/>
    <property type="match status" value="1"/>
</dbReference>
<dbReference type="Gene3D" id="1.20.5.4130">
    <property type="match status" value="1"/>
</dbReference>
<dbReference type="Gene3D" id="1.10.10.10">
    <property type="entry name" value="Winged helix-like DNA-binding domain superfamily/Winged helix DNA-binding domain"/>
    <property type="match status" value="1"/>
</dbReference>
<dbReference type="InterPro" id="IPR002182">
    <property type="entry name" value="NB-ARC"/>
</dbReference>
<feature type="transmembrane region" description="Helical" evidence="3">
    <location>
        <begin position="98"/>
        <end position="119"/>
    </location>
</feature>
<gene>
    <name evidence="7" type="ORF">ORAREDHAP_LOCUS18721</name>
</gene>
<evidence type="ECO:0000259" key="6">
    <source>
        <dbReference type="Pfam" id="PF23598"/>
    </source>
</evidence>
<name>A0A6J5WWT0_PRUAR</name>
<proteinExistence type="predicted"/>
<organism evidence="7 8">
    <name type="scientific">Prunus armeniaca</name>
    <name type="common">Apricot</name>
    <name type="synonym">Armeniaca vulgaris</name>
    <dbReference type="NCBI Taxonomy" id="36596"/>
    <lineage>
        <taxon>Eukaryota</taxon>
        <taxon>Viridiplantae</taxon>
        <taxon>Streptophyta</taxon>
        <taxon>Embryophyta</taxon>
        <taxon>Tracheophyta</taxon>
        <taxon>Spermatophyta</taxon>
        <taxon>Magnoliopsida</taxon>
        <taxon>eudicotyledons</taxon>
        <taxon>Gunneridae</taxon>
        <taxon>Pentapetalae</taxon>
        <taxon>rosids</taxon>
        <taxon>fabids</taxon>
        <taxon>Rosales</taxon>
        <taxon>Rosaceae</taxon>
        <taxon>Amygdaloideae</taxon>
        <taxon>Amygdaleae</taxon>
        <taxon>Prunus</taxon>
    </lineage>
</organism>
<dbReference type="InterPro" id="IPR042197">
    <property type="entry name" value="Apaf_helical"/>
</dbReference>
<dbReference type="Proteomes" id="UP000507245">
    <property type="component" value="Unassembled WGS sequence"/>
</dbReference>
<dbReference type="GO" id="GO:0043531">
    <property type="term" value="F:ADP binding"/>
    <property type="evidence" value="ECO:0007669"/>
    <property type="project" value="InterPro"/>
</dbReference>
<dbReference type="SUPFAM" id="SSF52540">
    <property type="entry name" value="P-loop containing nucleoside triphosphate hydrolases"/>
    <property type="match status" value="1"/>
</dbReference>
<dbReference type="InterPro" id="IPR036388">
    <property type="entry name" value="WH-like_DNA-bd_sf"/>
</dbReference>
<dbReference type="Gene3D" id="3.80.10.10">
    <property type="entry name" value="Ribonuclease Inhibitor"/>
    <property type="match status" value="1"/>
</dbReference>
<reference evidence="8" key="1">
    <citation type="journal article" date="2020" name="Genome Biol.">
        <title>Gamete binning: chromosome-level and haplotype-resolved genome assembly enabled by high-throughput single-cell sequencing of gamete genomes.</title>
        <authorList>
            <person name="Campoy J.A."/>
            <person name="Sun H."/>
            <person name="Goel M."/>
            <person name="Jiao W.-B."/>
            <person name="Folz-Donahue K."/>
            <person name="Wang N."/>
            <person name="Rubio M."/>
            <person name="Liu C."/>
            <person name="Kukat C."/>
            <person name="Ruiz D."/>
            <person name="Huettel B."/>
            <person name="Schneeberger K."/>
        </authorList>
    </citation>
    <scope>NUCLEOTIDE SEQUENCE [LARGE SCALE GENOMIC DNA]</scope>
    <source>
        <strain evidence="8">cv. Rojo Pasion</strain>
    </source>
</reference>
<keyword evidence="3" id="KW-0812">Transmembrane</keyword>
<dbReference type="Gene3D" id="1.10.8.430">
    <property type="entry name" value="Helical domain of apoptotic protease-activating factors"/>
    <property type="match status" value="1"/>
</dbReference>
<feature type="domain" description="NB-ARC" evidence="4">
    <location>
        <begin position="627"/>
        <end position="802"/>
    </location>
</feature>
<dbReference type="OrthoDB" id="611536at2759"/>
<evidence type="ECO:0000313" key="7">
    <source>
        <dbReference type="EMBL" id="CAB4302828.1"/>
    </source>
</evidence>
<dbReference type="InterPro" id="IPR055414">
    <property type="entry name" value="LRR_R13L4/SHOC2-like"/>
</dbReference>
<dbReference type="Pfam" id="PF00931">
    <property type="entry name" value="NB-ARC"/>
    <property type="match status" value="1"/>
</dbReference>
<feature type="domain" description="Disease resistance protein winged helix" evidence="5">
    <location>
        <begin position="881"/>
        <end position="957"/>
    </location>
</feature>
<evidence type="ECO:0000313" key="8">
    <source>
        <dbReference type="Proteomes" id="UP000507245"/>
    </source>
</evidence>
<keyword evidence="2" id="KW-0611">Plant defense</keyword>
<dbReference type="PRINTS" id="PR00364">
    <property type="entry name" value="DISEASERSIST"/>
</dbReference>
<keyword evidence="3" id="KW-1133">Transmembrane helix</keyword>
<evidence type="ECO:0000256" key="3">
    <source>
        <dbReference type="SAM" id="Phobius"/>
    </source>
</evidence>
<dbReference type="PANTHER" id="PTHR23155:SF955">
    <property type="entry name" value="AAA+ ATPASE DOMAIN-CONTAINING PROTEIN"/>
    <property type="match status" value="1"/>
</dbReference>
<sequence length="1368" mass="157296">METITEWFIAGIPGAQPLGSSTTETDWKAMGQYIEIDDADQEWTASDADQEWTASNAEELEKYSIYRYHFDRSLDNLANQKEVTTTKLAFLDSILHDAHVYILVVVDLILIYVNHTSLYRVLLISTLANNYVLIWVPLCASLITLLLLYLYINHFPFLFLEEDIKWIRKESRLLSATSEDAEEVKRLCFKIDARAHQIWDSIFPSKGTAPGPEETEVQLVDKTVTVAGLDEIEAKWVDKIASIVKKAQGLVKTFEEKRRDSHRLGIFFGMTTKNFEQTDKLFSITKQVKEEIKSSIVMKKESGINICESLDRLKSNARRLLERPFDEHEKRWVNSGERVESAAASAFSTVEKINSLLIQNPDLMPDRSRTGEQLQSTNLQLQLLHPFLKDIQGINEFESAIEKAWVEEVEEIIDEAHPAIENFLQTPSNRFRWLSYISSWRARRKLEGDLRCINVGFTQALERKDRYGFKFIRRISNSSKIVYQSPDQTADENSVSSIIDKMRNYLKEKPNVFREVFFDIKLLCNELEIMHKLVGGAGMIGRRYNSRVAWLEQVRKIVQRADESVVTFMNMNSGSEEDRDEKKLKNSGRKLSLEINQINQTINLFLRCIKAFSIESREDLSSVVGLEEDIDAVVSRLRTNNEHCSFVSIVGIEGIGKTTLAKKIYNHGVIVDHFPCRAWVSLPHDYSYNNKLPLLKYVAKQVLSSLKSEGHQEINPDASNRIDEAHGILKKNRYLLVLDNISTMYEWSTLKAAFPLSTSSGSRILLTTRNPEVASQVDSDSTPHQLPRLTKEESWQLFSQVVHIPPKGKMLAKEILSKCEGLPLAMVRLMSGKDETTAQELKKVIQYIKQDDDTSSFCNYTKECINKFPVHLTDCLSCFKLFPKDYKIPVRRLFALWIAEELVEVSEHKTDNHESDPKKKAETYEEAADEHLSELIDRDIVHVVERKLNGKVKTCCLNKDLQEVIRSQAMRLDYRRLADHVNCNDPSFDLIHGECSNFSRSYTDIISILSFDSQEGYKPGEDIGNFLRRGIAGGYFLQLKFLDLERVFRPELPNTIVKLSNLRYLGLRWTSLESIPDSIGELVNLQTLDVKHTYVRTLPRSIWKLLKLRHLYLSQRYRSKFMRHQGLNSLKNLRTLWGVFVDKHSPLKDGLDKFINLRKLGLAFQLEKEEQKVLAERIVKLSYLKSLRMRSIDEMGEPCPLVLESLSGLENLSSLNLFGMLENPSIIAGFPKNLIDLTLSASSFSEDPMPKLEKLSNLQSLCFYSNSYTGTKMVCSTWGFQKLVVLKLWKLERLEDWDVEEKAMQNIRELEIRSCNKLKVPTGLRHLKTLIELKLINMPEEFSATIEKTNVDIWGDIAHSPTIITNSW</sequence>
<dbReference type="InterPro" id="IPR027417">
    <property type="entry name" value="P-loop_NTPase"/>
</dbReference>
<accession>A0A6J5WWT0</accession>
<dbReference type="PANTHER" id="PTHR23155">
    <property type="entry name" value="DISEASE RESISTANCE PROTEIN RP"/>
    <property type="match status" value="1"/>
</dbReference>
<dbReference type="GO" id="GO:0098542">
    <property type="term" value="P:defense response to other organism"/>
    <property type="evidence" value="ECO:0007669"/>
    <property type="project" value="TreeGrafter"/>
</dbReference>
<feature type="domain" description="Disease resistance R13L4/SHOC-2-like LRR" evidence="6">
    <location>
        <begin position="1036"/>
        <end position="1335"/>
    </location>
</feature>
<keyword evidence="1" id="KW-0677">Repeat</keyword>
<dbReference type="InterPro" id="IPR032675">
    <property type="entry name" value="LRR_dom_sf"/>
</dbReference>
<protein>
    <submittedName>
        <fullName evidence="7">Uncharacterized protein</fullName>
    </submittedName>
</protein>
<evidence type="ECO:0000256" key="1">
    <source>
        <dbReference type="ARBA" id="ARBA00022737"/>
    </source>
</evidence>
<dbReference type="InterPro" id="IPR058922">
    <property type="entry name" value="WHD_DRP"/>
</dbReference>
<dbReference type="EMBL" id="CAEKKB010000003">
    <property type="protein sequence ID" value="CAB4302828.1"/>
    <property type="molecule type" value="Genomic_DNA"/>
</dbReference>
<dbReference type="Gene3D" id="3.40.50.300">
    <property type="entry name" value="P-loop containing nucleotide triphosphate hydrolases"/>
    <property type="match status" value="1"/>
</dbReference>
<keyword evidence="3" id="KW-0472">Membrane</keyword>
<evidence type="ECO:0000259" key="5">
    <source>
        <dbReference type="Pfam" id="PF23559"/>
    </source>
</evidence>
<dbReference type="Pfam" id="PF23559">
    <property type="entry name" value="WHD_DRP"/>
    <property type="match status" value="1"/>
</dbReference>
<evidence type="ECO:0000256" key="2">
    <source>
        <dbReference type="ARBA" id="ARBA00022821"/>
    </source>
</evidence>
<evidence type="ECO:0000259" key="4">
    <source>
        <dbReference type="Pfam" id="PF00931"/>
    </source>
</evidence>
<keyword evidence="8" id="KW-1185">Reference proteome</keyword>
<feature type="transmembrane region" description="Helical" evidence="3">
    <location>
        <begin position="131"/>
        <end position="152"/>
    </location>
</feature>
<dbReference type="SUPFAM" id="SSF52058">
    <property type="entry name" value="L domain-like"/>
    <property type="match status" value="1"/>
</dbReference>